<reference evidence="3" key="2">
    <citation type="submission" date="2024-08" db="EMBL/GenBank/DDBJ databases">
        <title>Draft genome assembly of Entamoeba nuttalli using a combination of long-read and short-read sequencing data.</title>
        <authorList>
            <person name="Tanaka M."/>
            <person name="Tachibana H."/>
        </authorList>
    </citation>
    <scope>NUCLEOTIDE SEQUENCE</scope>
    <source>
        <strain evidence="3">P19-061405</strain>
    </source>
</reference>
<evidence type="ECO:0000256" key="1">
    <source>
        <dbReference type="SAM" id="Coils"/>
    </source>
</evidence>
<accession>A0ABQ0DXD3</accession>
<dbReference type="Proteomes" id="UP001628156">
    <property type="component" value="Unassembled WGS sequence"/>
</dbReference>
<name>A0ABQ0DXD3_9EUKA</name>
<protein>
    <submittedName>
        <fullName evidence="3">Uncharacterized protein</fullName>
    </submittedName>
</protein>
<proteinExistence type="predicted"/>
<keyword evidence="1" id="KW-0175">Coiled coil</keyword>
<dbReference type="EMBL" id="BAAFRS010000263">
    <property type="protein sequence ID" value="GAB1225797.1"/>
    <property type="molecule type" value="Genomic_DNA"/>
</dbReference>
<evidence type="ECO:0000313" key="3">
    <source>
        <dbReference type="EMBL" id="GAB1227510.1"/>
    </source>
</evidence>
<organism evidence="3 4">
    <name type="scientific">Entamoeba nuttalli</name>
    <dbReference type="NCBI Taxonomy" id="412467"/>
    <lineage>
        <taxon>Eukaryota</taxon>
        <taxon>Amoebozoa</taxon>
        <taxon>Evosea</taxon>
        <taxon>Archamoebae</taxon>
        <taxon>Mastigamoebida</taxon>
        <taxon>Entamoebidae</taxon>
        <taxon>Entamoeba</taxon>
    </lineage>
</organism>
<reference evidence="3 4" key="1">
    <citation type="journal article" date="2019" name="PLoS Negl. Trop. Dis.">
        <title>Whole genome sequencing of Entamoeba nuttalli reveals mammalian host-related molecular signatures and a novel octapeptide-repeat surface protein.</title>
        <authorList>
            <person name="Tanaka M."/>
            <person name="Makiuchi T."/>
            <person name="Komiyama T."/>
            <person name="Shiina T."/>
            <person name="Osaki K."/>
            <person name="Tachibana H."/>
        </authorList>
    </citation>
    <scope>NUCLEOTIDE SEQUENCE [LARGE SCALE GENOMIC DNA]</scope>
    <source>
        <strain evidence="3 4">P19-061405</strain>
    </source>
</reference>
<evidence type="ECO:0000313" key="4">
    <source>
        <dbReference type="Proteomes" id="UP001628156"/>
    </source>
</evidence>
<feature type="coiled-coil region" evidence="1">
    <location>
        <begin position="75"/>
        <end position="102"/>
    </location>
</feature>
<evidence type="ECO:0000313" key="2">
    <source>
        <dbReference type="EMBL" id="GAB1225797.1"/>
    </source>
</evidence>
<comment type="caution">
    <text evidence="3">The sequence shown here is derived from an EMBL/GenBank/DDBJ whole genome shotgun (WGS) entry which is preliminary data.</text>
</comment>
<sequence length="141" mass="16601">MSNDSINKNSIWKWVIKDNKDSNEVIQMIDEMIQKNVFGTRETNVWIKIPIDQGTIKEIGNRTYLIVNKVMFNNFSDEEKKLVLLNNQIQEQKQVITTLVNELVNMIKEENQRKIVQVLNLDIKDELNPQSSHLPEVKEDY</sequence>
<keyword evidence="4" id="KW-1185">Reference proteome</keyword>
<dbReference type="EMBL" id="BAAFRS010000341">
    <property type="protein sequence ID" value="GAB1227510.1"/>
    <property type="molecule type" value="Genomic_DNA"/>
</dbReference>
<gene>
    <name evidence="2" type="ORF">ENUP19_0263G0017</name>
    <name evidence="3" type="ORF">ENUP19_0341G0034</name>
</gene>